<protein>
    <submittedName>
        <fullName evidence="1">Uncharacterized protein</fullName>
    </submittedName>
</protein>
<name>A0A8E1URM6_9BACT</name>
<keyword evidence="2" id="KW-1185">Reference proteome</keyword>
<dbReference type="Proteomes" id="UP000036951">
    <property type="component" value="Unassembled WGS sequence"/>
</dbReference>
<accession>A0A8E1URM6</accession>
<evidence type="ECO:0000313" key="2">
    <source>
        <dbReference type="Proteomes" id="UP000036951"/>
    </source>
</evidence>
<evidence type="ECO:0000313" key="1">
    <source>
        <dbReference type="EMBL" id="KOO69741.1"/>
    </source>
</evidence>
<reference evidence="1 2" key="1">
    <citation type="submission" date="2015-06" db="EMBL/GenBank/DDBJ databases">
        <title>Prevotella sp. 109, sp. nov., a novel member of the family Prevotellaceae isolated from human faeces.</title>
        <authorList>
            <person name="Shkoporov A.N."/>
            <person name="Chaplin A.V."/>
            <person name="Kafarskaia L.I."/>
            <person name="Efimov B.A."/>
        </authorList>
    </citation>
    <scope>NUCLEOTIDE SEQUENCE [LARGE SCALE GENOMIC DNA]</scope>
    <source>
        <strain evidence="1 2">109</strain>
    </source>
</reference>
<sequence length="195" mass="22725">METNNDKAQAIANEVKKMVMELQRMGRTDLLLRAISVPVLEELRIEAAKTSLSRLRITSDYHFILTDYGKEVIMTPVHKALYLFFLNHPEGVEFKDLVDHSEEITRLYKATTNGSLDIEKINETVSRLVNPTDNAINEKCSRIKAAFAEHMDEYALKYYMISSHVTRYFNNSARVWFKRLKVITLPRHLVIKEYE</sequence>
<organism evidence="1 2">
    <name type="scientific">Xylanibacter rarus</name>
    <dbReference type="NCBI Taxonomy" id="1676614"/>
    <lineage>
        <taxon>Bacteria</taxon>
        <taxon>Pseudomonadati</taxon>
        <taxon>Bacteroidota</taxon>
        <taxon>Bacteroidia</taxon>
        <taxon>Bacteroidales</taxon>
        <taxon>Prevotellaceae</taxon>
        <taxon>Xylanibacter</taxon>
    </lineage>
</organism>
<dbReference type="RefSeq" id="WP_021855101.1">
    <property type="nucleotide sequence ID" value="NZ_DAWBWQ010000010.1"/>
</dbReference>
<proteinExistence type="predicted"/>
<dbReference type="AlphaFoldDB" id="A0A8E1URM6"/>
<dbReference type="OrthoDB" id="1342667at2"/>
<gene>
    <name evidence="1" type="ORF">ACU52_00910</name>
</gene>
<dbReference type="EMBL" id="LFQU01000001">
    <property type="protein sequence ID" value="KOO69741.1"/>
    <property type="molecule type" value="Genomic_DNA"/>
</dbReference>
<comment type="caution">
    <text evidence="1">The sequence shown here is derived from an EMBL/GenBank/DDBJ whole genome shotgun (WGS) entry which is preliminary data.</text>
</comment>